<proteinExistence type="predicted"/>
<reference evidence="1 2" key="1">
    <citation type="submission" date="2013-12" db="EMBL/GenBank/DDBJ databases">
        <title>The Genome Sequence of Candida albicans P78048.</title>
        <authorList>
            <consortium name="The Broad Institute Genome Sequencing Platform"/>
            <consortium name="The Broad Institute Genome Sequencing Center for Infectious Disease"/>
            <person name="Cuomo C."/>
            <person name="Bennett R."/>
            <person name="Hirakawa M."/>
            <person name="Noverr M."/>
            <person name="Mitchell A."/>
            <person name="Young S.K."/>
            <person name="Zeng Q."/>
            <person name="Gargeya S."/>
            <person name="Fitzgerald M."/>
            <person name="Abouelleil A."/>
            <person name="Alvarado L."/>
            <person name="Berlin A.M."/>
            <person name="Chapman S.B."/>
            <person name="Dewar J."/>
            <person name="Goldberg J."/>
            <person name="Griggs A."/>
            <person name="Gujja S."/>
            <person name="Hansen M."/>
            <person name="Howarth C."/>
            <person name="Imamovic A."/>
            <person name="Larimer J."/>
            <person name="McCowan C."/>
            <person name="Murphy C."/>
            <person name="Pearson M."/>
            <person name="Priest M."/>
            <person name="Roberts A."/>
            <person name="Saif S."/>
            <person name="Shea T."/>
            <person name="Sykes S."/>
            <person name="Wortman J."/>
            <person name="Nusbaum C."/>
            <person name="Birren B."/>
        </authorList>
    </citation>
    <scope>NUCLEOTIDE SEQUENCE [LARGE SCALE GENOMIC DNA]</scope>
    <source>
        <strain evidence="1 2">P78048</strain>
    </source>
</reference>
<protein>
    <submittedName>
        <fullName evidence="1">Uncharacterized protein</fullName>
    </submittedName>
</protein>
<comment type="caution">
    <text evidence="1">The sequence shown here is derived from an EMBL/GenBank/DDBJ whole genome shotgun (WGS) entry which is preliminary data.</text>
</comment>
<name>A0AB34PWV1_CANAX</name>
<dbReference type="EMBL" id="AJIX01000012">
    <property type="protein sequence ID" value="KGR14944.1"/>
    <property type="molecule type" value="Genomic_DNA"/>
</dbReference>
<gene>
    <name evidence="1" type="ORF">MG3_01820</name>
</gene>
<accession>A0AB34PWV1</accession>
<sequence>MKNTTKYHLSIMMMRKQTLMKKALMKKTLMKKTLMKIFTMTAKSNHLNTTKKISVMAMMIP</sequence>
<dbReference type="AlphaFoldDB" id="A0AB34PWV1"/>
<dbReference type="Proteomes" id="UP000030161">
    <property type="component" value="Unassembled WGS sequence"/>
</dbReference>
<evidence type="ECO:0000313" key="2">
    <source>
        <dbReference type="Proteomes" id="UP000030161"/>
    </source>
</evidence>
<organism evidence="1 2">
    <name type="scientific">Candida albicans P78048</name>
    <dbReference type="NCBI Taxonomy" id="1094989"/>
    <lineage>
        <taxon>Eukaryota</taxon>
        <taxon>Fungi</taxon>
        <taxon>Dikarya</taxon>
        <taxon>Ascomycota</taxon>
        <taxon>Saccharomycotina</taxon>
        <taxon>Pichiomycetes</taxon>
        <taxon>Debaryomycetaceae</taxon>
        <taxon>Candida/Lodderomyces clade</taxon>
        <taxon>Candida</taxon>
    </lineage>
</organism>
<evidence type="ECO:0000313" key="1">
    <source>
        <dbReference type="EMBL" id="KGR14944.1"/>
    </source>
</evidence>